<comment type="caution">
    <text evidence="12">The sequence shown here is derived from an EMBL/GenBank/DDBJ whole genome shotgun (WGS) entry which is preliminary data.</text>
</comment>
<dbReference type="Proteomes" id="UP000229227">
    <property type="component" value="Unassembled WGS sequence"/>
</dbReference>
<dbReference type="EC" id="6.1.1.14" evidence="10"/>
<dbReference type="GO" id="GO:0004814">
    <property type="term" value="F:arginine-tRNA ligase activity"/>
    <property type="evidence" value="ECO:0007669"/>
    <property type="project" value="InterPro"/>
</dbReference>
<evidence type="ECO:0000313" key="13">
    <source>
        <dbReference type="Proteomes" id="UP000229227"/>
    </source>
</evidence>
<evidence type="ECO:0000256" key="6">
    <source>
        <dbReference type="ARBA" id="ARBA00022840"/>
    </source>
</evidence>
<evidence type="ECO:0000256" key="10">
    <source>
        <dbReference type="HAMAP-Rule" id="MF_00255"/>
    </source>
</evidence>
<dbReference type="AlphaFoldDB" id="A0A2M6ZI30"/>
<dbReference type="GO" id="GO:0004820">
    <property type="term" value="F:glycine-tRNA ligase activity"/>
    <property type="evidence" value="ECO:0007669"/>
    <property type="project" value="UniProtKB-UniRule"/>
</dbReference>
<keyword evidence="5 10" id="KW-0547">Nucleotide-binding</keyword>
<dbReference type="EMBL" id="PEWN01000019">
    <property type="protein sequence ID" value="PIU52037.1"/>
    <property type="molecule type" value="Genomic_DNA"/>
</dbReference>
<sequence length="729" mass="83200">MKVSASQKKNLLLEIGCEELPVSHQRCIREVYKSGPTLKNIAHGDVKVFTTPRRIIFFIENLDNKQDDVERQIFGPAKNVAFDAGGNPTKAAIGFARSLGIDAKNLKIEKRGNGDYACARVIEKGKDTYSYLCGYLKYFITQLTFPKSMRWNQSGMKFSRPIRWVLALYGDKVVKFNTSDLQSNKFTYGNKLVSTRKIEIEEADIEKYKEALKKAYVIVEHEERKKMIQKALIKLCKYPCEGAGRGSIAGQEFERVLIDEVADLVEYPHAIKGEFSPEYLHLPSELVMTCMMGHERFFPVVGQDGKLRPNFISIVNNPCLSKSVEDTIRQGNENVLSARLADAKFFYEQDKKEGLNTKLERLNDVIFQGGMGSLYDKIQRIEKLSLFIAEVLRLDEEMKKKIQRAAILSRIDTGNQVINEFPSLQGTMGKIYALEFGENGEVARAIEEQYLPRFELDMPGTIGAIIGIADKIDNICSFFAQGYVATGSEDPFGARRDAQGLIEVLMKVNDVSSVPIMDLVDKELSLITDKVTNKNAKDEIIIFLKQRIRTFFKTRSIEYDEADAVMEIALNKNLRTAVDRAKIIQEFRKRPDFEKFIIAFKRVVNILEQAKITVASCPPQRIWLGHDKLQVESELLQEKEEKKLYDIYLQVKDEVEDKVKNNNFKEAMEILLTNFGKPIDDFFDHVMVMTDDENLKENRLSLLCLIANLFFLIADFSKIVLSESLVEKK</sequence>
<evidence type="ECO:0000256" key="8">
    <source>
        <dbReference type="ARBA" id="ARBA00023146"/>
    </source>
</evidence>
<gene>
    <name evidence="10" type="primary">glyS</name>
    <name evidence="12" type="ORF">COS91_01200</name>
</gene>
<comment type="subunit">
    <text evidence="10">Tetramer of two alpha and two beta subunits.</text>
</comment>
<dbReference type="PANTHER" id="PTHR30075">
    <property type="entry name" value="GLYCYL-TRNA SYNTHETASE"/>
    <property type="match status" value="1"/>
</dbReference>
<evidence type="ECO:0000256" key="3">
    <source>
        <dbReference type="ARBA" id="ARBA00022490"/>
    </source>
</evidence>
<proteinExistence type="inferred from homology"/>
<keyword evidence="6 10" id="KW-0067">ATP-binding</keyword>
<dbReference type="SUPFAM" id="SSF109604">
    <property type="entry name" value="HD-domain/PDEase-like"/>
    <property type="match status" value="1"/>
</dbReference>
<organism evidence="12 13">
    <name type="scientific">Candidatus Desantisbacteria bacterium CG07_land_8_20_14_0_80_39_15</name>
    <dbReference type="NCBI Taxonomy" id="1974549"/>
    <lineage>
        <taxon>Bacteria</taxon>
        <taxon>Candidatus Desantisiibacteriota</taxon>
    </lineage>
</organism>
<evidence type="ECO:0000256" key="2">
    <source>
        <dbReference type="ARBA" id="ARBA00008226"/>
    </source>
</evidence>
<comment type="subcellular location">
    <subcellularLocation>
        <location evidence="1 10">Cytoplasm</location>
    </subcellularLocation>
</comment>
<keyword evidence="7 10" id="KW-0648">Protein biosynthesis</keyword>
<protein>
    <recommendedName>
        <fullName evidence="10">Glycine--tRNA ligase beta subunit</fullName>
        <ecNumber evidence="10">6.1.1.14</ecNumber>
    </recommendedName>
    <alternativeName>
        <fullName evidence="10">Glycyl-tRNA synthetase beta subunit</fullName>
        <shortName evidence="10">GlyRS</shortName>
    </alternativeName>
</protein>
<evidence type="ECO:0000256" key="4">
    <source>
        <dbReference type="ARBA" id="ARBA00022598"/>
    </source>
</evidence>
<evidence type="ECO:0000256" key="7">
    <source>
        <dbReference type="ARBA" id="ARBA00022917"/>
    </source>
</evidence>
<dbReference type="InterPro" id="IPR008909">
    <property type="entry name" value="DALR_anticod-bd"/>
</dbReference>
<keyword evidence="8 10" id="KW-0030">Aminoacyl-tRNA synthetase</keyword>
<dbReference type="GO" id="GO:0006426">
    <property type="term" value="P:glycyl-tRNA aminoacylation"/>
    <property type="evidence" value="ECO:0007669"/>
    <property type="project" value="UniProtKB-UniRule"/>
</dbReference>
<dbReference type="InterPro" id="IPR006194">
    <property type="entry name" value="Gly-tRNA-synth_heterodimer"/>
</dbReference>
<comment type="similarity">
    <text evidence="2 10">Belongs to the class-II aminoacyl-tRNA synthetase family.</text>
</comment>
<keyword evidence="3 10" id="KW-0963">Cytoplasm</keyword>
<comment type="catalytic activity">
    <reaction evidence="9 10">
        <text>tRNA(Gly) + glycine + ATP = glycyl-tRNA(Gly) + AMP + diphosphate</text>
        <dbReference type="Rhea" id="RHEA:16013"/>
        <dbReference type="Rhea" id="RHEA-COMP:9664"/>
        <dbReference type="Rhea" id="RHEA-COMP:9683"/>
        <dbReference type="ChEBI" id="CHEBI:30616"/>
        <dbReference type="ChEBI" id="CHEBI:33019"/>
        <dbReference type="ChEBI" id="CHEBI:57305"/>
        <dbReference type="ChEBI" id="CHEBI:78442"/>
        <dbReference type="ChEBI" id="CHEBI:78522"/>
        <dbReference type="ChEBI" id="CHEBI:456215"/>
        <dbReference type="EC" id="6.1.1.14"/>
    </reaction>
</comment>
<evidence type="ECO:0000256" key="1">
    <source>
        <dbReference type="ARBA" id="ARBA00004496"/>
    </source>
</evidence>
<dbReference type="InterPro" id="IPR015944">
    <property type="entry name" value="Gly-tRNA-synth_bsu"/>
</dbReference>
<dbReference type="PROSITE" id="PS50861">
    <property type="entry name" value="AA_TRNA_LIGASE_II_GLYAB"/>
    <property type="match status" value="1"/>
</dbReference>
<dbReference type="GO" id="GO:0005829">
    <property type="term" value="C:cytosol"/>
    <property type="evidence" value="ECO:0007669"/>
    <property type="project" value="TreeGrafter"/>
</dbReference>
<dbReference type="NCBIfam" id="TIGR00211">
    <property type="entry name" value="glyS"/>
    <property type="match status" value="1"/>
</dbReference>
<dbReference type="Pfam" id="PF02092">
    <property type="entry name" value="tRNA_synt_2f"/>
    <property type="match status" value="1"/>
</dbReference>
<evidence type="ECO:0000256" key="9">
    <source>
        <dbReference type="ARBA" id="ARBA00047937"/>
    </source>
</evidence>
<reference evidence="13" key="1">
    <citation type="submission" date="2017-09" db="EMBL/GenBank/DDBJ databases">
        <title>Depth-based differentiation of microbial function through sediment-hosted aquifers and enrichment of novel symbionts in the deep terrestrial subsurface.</title>
        <authorList>
            <person name="Probst A.J."/>
            <person name="Ladd B."/>
            <person name="Jarett J.K."/>
            <person name="Geller-Mcgrath D.E."/>
            <person name="Sieber C.M.K."/>
            <person name="Emerson J.B."/>
            <person name="Anantharaman K."/>
            <person name="Thomas B.C."/>
            <person name="Malmstrom R."/>
            <person name="Stieglmeier M."/>
            <person name="Klingl A."/>
            <person name="Woyke T."/>
            <person name="Ryan C.M."/>
            <person name="Banfield J.F."/>
        </authorList>
    </citation>
    <scope>NUCLEOTIDE SEQUENCE [LARGE SCALE GENOMIC DNA]</scope>
</reference>
<dbReference type="Pfam" id="PF05746">
    <property type="entry name" value="DALR_1"/>
    <property type="match status" value="1"/>
</dbReference>
<evidence type="ECO:0000313" key="12">
    <source>
        <dbReference type="EMBL" id="PIU52037.1"/>
    </source>
</evidence>
<feature type="domain" description="DALR anticodon binding" evidence="11">
    <location>
        <begin position="599"/>
        <end position="709"/>
    </location>
</feature>
<evidence type="ECO:0000256" key="5">
    <source>
        <dbReference type="ARBA" id="ARBA00022741"/>
    </source>
</evidence>
<dbReference type="HAMAP" id="MF_00255">
    <property type="entry name" value="Gly_tRNA_synth_beta"/>
    <property type="match status" value="1"/>
</dbReference>
<dbReference type="PRINTS" id="PR01045">
    <property type="entry name" value="TRNASYNTHGB"/>
</dbReference>
<dbReference type="PANTHER" id="PTHR30075:SF2">
    <property type="entry name" value="GLYCINE--TRNA LIGASE, CHLOROPLASTIC_MITOCHONDRIAL 2"/>
    <property type="match status" value="1"/>
</dbReference>
<name>A0A2M6ZI30_9BACT</name>
<keyword evidence="4 10" id="KW-0436">Ligase</keyword>
<dbReference type="GO" id="GO:0005524">
    <property type="term" value="F:ATP binding"/>
    <property type="evidence" value="ECO:0007669"/>
    <property type="project" value="UniProtKB-UniRule"/>
</dbReference>
<accession>A0A2M6ZI30</accession>
<dbReference type="GO" id="GO:0006420">
    <property type="term" value="P:arginyl-tRNA aminoacylation"/>
    <property type="evidence" value="ECO:0007669"/>
    <property type="project" value="InterPro"/>
</dbReference>
<evidence type="ECO:0000259" key="11">
    <source>
        <dbReference type="Pfam" id="PF05746"/>
    </source>
</evidence>